<proteinExistence type="predicted"/>
<evidence type="ECO:0000313" key="2">
    <source>
        <dbReference type="Proteomes" id="UP001165121"/>
    </source>
</evidence>
<organism evidence="1 2">
    <name type="scientific">Phytophthora fragariaefolia</name>
    <dbReference type="NCBI Taxonomy" id="1490495"/>
    <lineage>
        <taxon>Eukaryota</taxon>
        <taxon>Sar</taxon>
        <taxon>Stramenopiles</taxon>
        <taxon>Oomycota</taxon>
        <taxon>Peronosporomycetes</taxon>
        <taxon>Peronosporales</taxon>
        <taxon>Peronosporaceae</taxon>
        <taxon>Phytophthora</taxon>
    </lineage>
</organism>
<evidence type="ECO:0000313" key="1">
    <source>
        <dbReference type="EMBL" id="GMG16411.1"/>
    </source>
</evidence>
<keyword evidence="2" id="KW-1185">Reference proteome</keyword>
<gene>
    <name evidence="1" type="ORF">Pfra01_002975700</name>
</gene>
<name>A0A9W6YQ48_9STRA</name>
<dbReference type="Proteomes" id="UP001165121">
    <property type="component" value="Unassembled WGS sequence"/>
</dbReference>
<comment type="caution">
    <text evidence="1">The sequence shown here is derived from an EMBL/GenBank/DDBJ whole genome shotgun (WGS) entry which is preliminary data.</text>
</comment>
<protein>
    <submittedName>
        <fullName evidence="1">Unnamed protein product</fullName>
    </submittedName>
</protein>
<dbReference type="EMBL" id="BSXT01018934">
    <property type="protein sequence ID" value="GMG16411.1"/>
    <property type="molecule type" value="Genomic_DNA"/>
</dbReference>
<reference evidence="1" key="1">
    <citation type="submission" date="2023-04" db="EMBL/GenBank/DDBJ databases">
        <title>Phytophthora fragariaefolia NBRC 109709.</title>
        <authorList>
            <person name="Ichikawa N."/>
            <person name="Sato H."/>
            <person name="Tonouchi N."/>
        </authorList>
    </citation>
    <scope>NUCLEOTIDE SEQUENCE</scope>
    <source>
        <strain evidence="1">NBRC 109709</strain>
    </source>
</reference>
<sequence length="85" mass="9401">MESQAGVLPEHNSDMLAYVSRVLPAEQVVSSKGNVRRGSQLFKLYKASVGVPKPLGTRQIDLEERVKPHITRYAEVLDGTKPGRI</sequence>
<accession>A0A9W6YQ48</accession>
<dbReference type="AlphaFoldDB" id="A0A9W6YQ48"/>